<evidence type="ECO:0008006" key="2">
    <source>
        <dbReference type="Google" id="ProtNLM"/>
    </source>
</evidence>
<feature type="non-terminal residue" evidence="1">
    <location>
        <position position="1"/>
    </location>
</feature>
<reference evidence="1" key="1">
    <citation type="journal article" date="2014" name="Front. Microbiol.">
        <title>High frequency of phylogenetically diverse reductive dehalogenase-homologous genes in deep subseafloor sedimentary metagenomes.</title>
        <authorList>
            <person name="Kawai M."/>
            <person name="Futagami T."/>
            <person name="Toyoda A."/>
            <person name="Takaki Y."/>
            <person name="Nishi S."/>
            <person name="Hori S."/>
            <person name="Arai W."/>
            <person name="Tsubouchi T."/>
            <person name="Morono Y."/>
            <person name="Uchiyama I."/>
            <person name="Ito T."/>
            <person name="Fujiyama A."/>
            <person name="Inagaki F."/>
            <person name="Takami H."/>
        </authorList>
    </citation>
    <scope>NUCLEOTIDE SEQUENCE</scope>
    <source>
        <strain evidence="1">Expedition CK06-06</strain>
    </source>
</reference>
<dbReference type="EMBL" id="BART01036699">
    <property type="protein sequence ID" value="GAH13592.1"/>
    <property type="molecule type" value="Genomic_DNA"/>
</dbReference>
<proteinExistence type="predicted"/>
<accession>X1D0C1</accession>
<sequence>ITHSETGIEIANGVSVMCAGKIINTGAPEEMCQWFKNNCRTCDHIGEPAYGELKK</sequence>
<organism evidence="1">
    <name type="scientific">marine sediment metagenome</name>
    <dbReference type="NCBI Taxonomy" id="412755"/>
    <lineage>
        <taxon>unclassified sequences</taxon>
        <taxon>metagenomes</taxon>
        <taxon>ecological metagenomes</taxon>
    </lineage>
</organism>
<evidence type="ECO:0000313" key="1">
    <source>
        <dbReference type="EMBL" id="GAH13592.1"/>
    </source>
</evidence>
<protein>
    <recommendedName>
        <fullName evidence="2">ABC transporter ATP-binding protein</fullName>
    </recommendedName>
</protein>
<name>X1D0C1_9ZZZZ</name>
<gene>
    <name evidence="1" type="ORF">S01H4_61763</name>
</gene>
<comment type="caution">
    <text evidence="1">The sequence shown here is derived from an EMBL/GenBank/DDBJ whole genome shotgun (WGS) entry which is preliminary data.</text>
</comment>
<dbReference type="AlphaFoldDB" id="X1D0C1"/>